<organism evidence="1 2">
    <name type="scientific">Onchocerca flexuosa</name>
    <dbReference type="NCBI Taxonomy" id="387005"/>
    <lineage>
        <taxon>Eukaryota</taxon>
        <taxon>Metazoa</taxon>
        <taxon>Ecdysozoa</taxon>
        <taxon>Nematoda</taxon>
        <taxon>Chromadorea</taxon>
        <taxon>Rhabditida</taxon>
        <taxon>Spirurina</taxon>
        <taxon>Spiruromorpha</taxon>
        <taxon>Filarioidea</taxon>
        <taxon>Onchocercidae</taxon>
        <taxon>Onchocerca</taxon>
    </lineage>
</organism>
<sequence length="130" mass="14704">MTPTTELSDPSPTTLLFMPIRDSKMSAAIEKERARELGVEHSRTSSSCIHSRTTRRKDGVQSHSLDCGAFVVTDNYRGDSDSLFLSATYICTEVAYMYCFHVVRVNFKDAISEIHVAYVAMRSQRCMHML</sequence>
<evidence type="ECO:0000313" key="1">
    <source>
        <dbReference type="EMBL" id="OZC04858.1"/>
    </source>
</evidence>
<dbReference type="Proteomes" id="UP000242913">
    <property type="component" value="Unassembled WGS sequence"/>
</dbReference>
<reference evidence="1 2" key="1">
    <citation type="submission" date="2015-12" db="EMBL/GenBank/DDBJ databases">
        <title>Draft genome of the nematode, Onchocerca flexuosa.</title>
        <authorList>
            <person name="Mitreva M."/>
        </authorList>
    </citation>
    <scope>NUCLEOTIDE SEQUENCE [LARGE SCALE GENOMIC DNA]</scope>
    <source>
        <strain evidence="1">Red Deer</strain>
    </source>
</reference>
<proteinExistence type="predicted"/>
<evidence type="ECO:0000313" key="2">
    <source>
        <dbReference type="Proteomes" id="UP000242913"/>
    </source>
</evidence>
<keyword evidence="2" id="KW-1185">Reference proteome</keyword>
<dbReference type="AlphaFoldDB" id="A0A238BJY3"/>
<protein>
    <submittedName>
        <fullName evidence="1">Uncharacterized protein</fullName>
    </submittedName>
</protein>
<accession>A0A238BJY3</accession>
<name>A0A238BJY3_9BILA</name>
<dbReference type="EMBL" id="KZ271568">
    <property type="protein sequence ID" value="OZC04858.1"/>
    <property type="molecule type" value="Genomic_DNA"/>
</dbReference>
<gene>
    <name evidence="1" type="ORF">X798_08160</name>
</gene>